<dbReference type="Proteomes" id="UP000005408">
    <property type="component" value="Unassembled WGS sequence"/>
</dbReference>
<protein>
    <recommendedName>
        <fullName evidence="1">PiggyBac transposable element-derived protein 4 C-terminal zinc-finger domain-containing protein</fullName>
    </recommendedName>
</protein>
<accession>A0A8W8NMU5</accession>
<feature type="domain" description="PiggyBac transposable element-derived protein 4 C-terminal zinc-finger" evidence="1">
    <location>
        <begin position="185"/>
        <end position="231"/>
    </location>
</feature>
<evidence type="ECO:0000313" key="3">
    <source>
        <dbReference type="Proteomes" id="UP000005408"/>
    </source>
</evidence>
<reference evidence="2" key="1">
    <citation type="submission" date="2022-08" db="UniProtKB">
        <authorList>
            <consortium name="EnsemblMetazoa"/>
        </authorList>
    </citation>
    <scope>IDENTIFICATION</scope>
    <source>
        <strain evidence="2">05x7-T-G4-1.051#20</strain>
    </source>
</reference>
<sequence length="362" mass="41749">MFPFGVVNRQLGSFALGYRFPRTRTTCGSTRSRPPVALVEGENNPSLTLIQSKEGRYMLFTKEESEEPVKHFLVANTGYSLRVCQYCKLKGDKFANGNTRQTYYKCDACGVHLCRPQIRDCFVNYHQLKFANIHKCKKETASPESPAPESAVLHILSTMLSEGDPELVRVDRIGNHMLSPIAFRMQRPCAYCKKRNGRFRGGQVRRSYYECSICQVPLCRPQSKPCFLKYHEDLNNNVTVFAPVRNQNFFINVHDDSSKTRLRKINDHSLVIIKSKTDCSFQEIHPYKRFGGKRFPCKYCTIHGVRAPISGRILRSYHGCQTCGVALCRDADRNCFFNYHKEILQNSEEGDRYISEYKLYPR</sequence>
<name>A0A8W8NMU5_MAGGI</name>
<dbReference type="EnsemblMetazoa" id="G6934.2">
    <property type="protein sequence ID" value="G6934.2:cds"/>
    <property type="gene ID" value="G6934"/>
</dbReference>
<evidence type="ECO:0000259" key="1">
    <source>
        <dbReference type="Pfam" id="PF13842"/>
    </source>
</evidence>
<dbReference type="Pfam" id="PF13842">
    <property type="entry name" value="zf-Tnp_2"/>
    <property type="match status" value="1"/>
</dbReference>
<evidence type="ECO:0000313" key="2">
    <source>
        <dbReference type="EnsemblMetazoa" id="G6934.2:cds"/>
    </source>
</evidence>
<proteinExistence type="predicted"/>
<dbReference type="InterPro" id="IPR032718">
    <property type="entry name" value="PGBD4_Znf_C"/>
</dbReference>
<dbReference type="AlphaFoldDB" id="A0A8W8NMU5"/>
<organism evidence="2 3">
    <name type="scientific">Magallana gigas</name>
    <name type="common">Pacific oyster</name>
    <name type="synonym">Crassostrea gigas</name>
    <dbReference type="NCBI Taxonomy" id="29159"/>
    <lineage>
        <taxon>Eukaryota</taxon>
        <taxon>Metazoa</taxon>
        <taxon>Spiralia</taxon>
        <taxon>Lophotrochozoa</taxon>
        <taxon>Mollusca</taxon>
        <taxon>Bivalvia</taxon>
        <taxon>Autobranchia</taxon>
        <taxon>Pteriomorphia</taxon>
        <taxon>Ostreida</taxon>
        <taxon>Ostreoidea</taxon>
        <taxon>Ostreidae</taxon>
        <taxon>Magallana</taxon>
    </lineage>
</organism>
<keyword evidence="3" id="KW-1185">Reference proteome</keyword>